<evidence type="ECO:0000313" key="2">
    <source>
        <dbReference type="EMBL" id="SHF08741.1"/>
    </source>
</evidence>
<dbReference type="Proteomes" id="UP000184480">
    <property type="component" value="Unassembled WGS sequence"/>
</dbReference>
<dbReference type="EMBL" id="FQUC01000003">
    <property type="protein sequence ID" value="SHF08741.1"/>
    <property type="molecule type" value="Genomic_DNA"/>
</dbReference>
<sequence>MNYLRTTTLLFIFLCSIIQTNAQNDVSDELMKQGVWFLYATRIEEKTADNESISQDEFFKKDDVSSMFFEKDKVYSVYSKIGNDVLEDGWKIVDDTHFVMVGPDDGSAQMMEILELSSERLVIKSCNEIDNLVSCTQFTYLSSKDKWPTDTEIDNMNAASMADSTSE</sequence>
<protein>
    <recommendedName>
        <fullName evidence="4">Lipocalin-like domain-containing protein</fullName>
    </recommendedName>
</protein>
<name>A0A1M4YSN3_9BACT</name>
<keyword evidence="1" id="KW-0732">Signal</keyword>
<dbReference type="STRING" id="1346286.SAMN05444362_103257"/>
<dbReference type="AlphaFoldDB" id="A0A1M4YSN3"/>
<evidence type="ECO:0000256" key="1">
    <source>
        <dbReference type="SAM" id="SignalP"/>
    </source>
</evidence>
<proteinExistence type="predicted"/>
<evidence type="ECO:0008006" key="4">
    <source>
        <dbReference type="Google" id="ProtNLM"/>
    </source>
</evidence>
<dbReference type="RefSeq" id="WP_139262016.1">
    <property type="nucleotide sequence ID" value="NZ_BBXL01000003.1"/>
</dbReference>
<reference evidence="3" key="1">
    <citation type="submission" date="2016-11" db="EMBL/GenBank/DDBJ databases">
        <authorList>
            <person name="Varghese N."/>
            <person name="Submissions S."/>
        </authorList>
    </citation>
    <scope>NUCLEOTIDE SEQUENCE [LARGE SCALE GENOMIC DNA]</scope>
    <source>
        <strain evidence="3">DSM 27370</strain>
    </source>
</reference>
<keyword evidence="3" id="KW-1185">Reference proteome</keyword>
<accession>A0A1M4YSN3</accession>
<feature type="signal peptide" evidence="1">
    <location>
        <begin position="1"/>
        <end position="22"/>
    </location>
</feature>
<evidence type="ECO:0000313" key="3">
    <source>
        <dbReference type="Proteomes" id="UP000184480"/>
    </source>
</evidence>
<feature type="chain" id="PRO_5013268335" description="Lipocalin-like domain-containing protein" evidence="1">
    <location>
        <begin position="23"/>
        <end position="167"/>
    </location>
</feature>
<organism evidence="2 3">
    <name type="scientific">Dysgonomonas macrotermitis</name>
    <dbReference type="NCBI Taxonomy" id="1346286"/>
    <lineage>
        <taxon>Bacteria</taxon>
        <taxon>Pseudomonadati</taxon>
        <taxon>Bacteroidota</taxon>
        <taxon>Bacteroidia</taxon>
        <taxon>Bacteroidales</taxon>
        <taxon>Dysgonomonadaceae</taxon>
        <taxon>Dysgonomonas</taxon>
    </lineage>
</organism>
<dbReference type="OrthoDB" id="996483at2"/>
<gene>
    <name evidence="2" type="ORF">SAMN05444362_103257</name>
</gene>